<dbReference type="AlphaFoldDB" id="A0AAW7HWA7"/>
<dbReference type="GO" id="GO:0051607">
    <property type="term" value="P:defense response to virus"/>
    <property type="evidence" value="ECO:0007669"/>
    <property type="project" value="UniProtKB-KW"/>
</dbReference>
<dbReference type="InterPro" id="IPR043519">
    <property type="entry name" value="NT_sf"/>
</dbReference>
<evidence type="ECO:0000256" key="4">
    <source>
        <dbReference type="ARBA" id="ARBA00023118"/>
    </source>
</evidence>
<gene>
    <name evidence="7" type="ORF">OB959_08140</name>
</gene>
<evidence type="ECO:0000256" key="1">
    <source>
        <dbReference type="ARBA" id="ARBA00022679"/>
    </source>
</evidence>
<dbReference type="SUPFAM" id="SSF81301">
    <property type="entry name" value="Nucleotidyltransferase"/>
    <property type="match status" value="1"/>
</dbReference>
<dbReference type="EMBL" id="JAOPLV010000003">
    <property type="protein sequence ID" value="MDM5139766.1"/>
    <property type="molecule type" value="Genomic_DNA"/>
</dbReference>
<dbReference type="CDD" id="cd05400">
    <property type="entry name" value="NT_2-5OAS_ClassI-CCAase"/>
    <property type="match status" value="1"/>
</dbReference>
<evidence type="ECO:0000313" key="7">
    <source>
        <dbReference type="EMBL" id="MDM5139766.1"/>
    </source>
</evidence>
<evidence type="ECO:0000256" key="3">
    <source>
        <dbReference type="ARBA" id="ARBA00022741"/>
    </source>
</evidence>
<feature type="region of interest" description="Disordered" evidence="5">
    <location>
        <begin position="1"/>
        <end position="24"/>
    </location>
</feature>
<proteinExistence type="predicted"/>
<keyword evidence="4" id="KW-0051">Antiviral defense</keyword>
<dbReference type="InterPro" id="IPR058909">
    <property type="entry name" value="CD_NTase_C"/>
</dbReference>
<accession>A0AAW7HWA7</accession>
<name>A0AAW7HWA7_9GAMM</name>
<reference evidence="7" key="1">
    <citation type="submission" date="2023-08" db="EMBL/GenBank/DDBJ databases">
        <title>WGS of Aeromonas isolates.</title>
        <authorList>
            <person name="Lee H."/>
        </authorList>
    </citation>
    <scope>NUCLEOTIDE SEQUENCE</scope>
    <source>
        <strain evidence="7">SL22</strain>
    </source>
</reference>
<organism evidence="7 8">
    <name type="scientific">Aeromonas bestiarum</name>
    <dbReference type="NCBI Taxonomy" id="105751"/>
    <lineage>
        <taxon>Bacteria</taxon>
        <taxon>Pseudomonadati</taxon>
        <taxon>Pseudomonadota</taxon>
        <taxon>Gammaproteobacteria</taxon>
        <taxon>Aeromonadales</taxon>
        <taxon>Aeromonadaceae</taxon>
        <taxon>Aeromonas</taxon>
    </lineage>
</organism>
<dbReference type="RefSeq" id="WP_290021675.1">
    <property type="nucleotide sequence ID" value="NZ_JAOPLV010000003.1"/>
</dbReference>
<evidence type="ECO:0000256" key="2">
    <source>
        <dbReference type="ARBA" id="ARBA00022695"/>
    </source>
</evidence>
<dbReference type="Proteomes" id="UP001168216">
    <property type="component" value="Unassembled WGS sequence"/>
</dbReference>
<keyword evidence="3" id="KW-0547">Nucleotide-binding</keyword>
<keyword evidence="1" id="KW-0808">Transferase</keyword>
<protein>
    <submittedName>
        <fullName evidence="7">Nucleotidyltransferase</fullName>
    </submittedName>
</protein>
<evidence type="ECO:0000256" key="5">
    <source>
        <dbReference type="SAM" id="MobiDB-lite"/>
    </source>
</evidence>
<evidence type="ECO:0000259" key="6">
    <source>
        <dbReference type="Pfam" id="PF26305"/>
    </source>
</evidence>
<dbReference type="Gene3D" id="3.30.460.10">
    <property type="entry name" value="Beta Polymerase, domain 2"/>
    <property type="match status" value="1"/>
</dbReference>
<dbReference type="Pfam" id="PF26305">
    <property type="entry name" value="CD_NTase_C"/>
    <property type="match status" value="1"/>
</dbReference>
<feature type="domain" description="cGAS/DncV-like nucleotidyltransferase C-terminal helical" evidence="6">
    <location>
        <begin position="174"/>
        <end position="289"/>
    </location>
</feature>
<dbReference type="GO" id="GO:0016779">
    <property type="term" value="F:nucleotidyltransferase activity"/>
    <property type="evidence" value="ECO:0007669"/>
    <property type="project" value="InterPro"/>
</dbReference>
<dbReference type="InterPro" id="IPR006116">
    <property type="entry name" value="NT_2-5OAS_ClassI-CCAase"/>
</dbReference>
<keyword evidence="2" id="KW-0548">Nucleotidyltransferase</keyword>
<comment type="caution">
    <text evidence="7">The sequence shown here is derived from an EMBL/GenBank/DDBJ whole genome shotgun (WGS) entry which is preliminary data.</text>
</comment>
<sequence>MTLEEKLASWTSPSSSTEQDKQDRTERMIREAIKEHTPLNNCVLRVFAKGSYANNTNVRSDSDVDIAVECMEALYYDVGENGIAPQTSPYTGIWTPEKLRAELVAAMKAKFPGKVDTTGSTAIQINSSTARVDADVVPCFIYRYYVQYGEIEGTKVFKTDGSSIVNFPAQQLSNGIAKNNATNYAYKKGARLLKRIENEMASNEEFKELPSFLMECLAYNCPNHVFMHPTWTLCLKEMLYHIWSGLEGDEPDENRWLEVNECKYLFHSGQKWTREDARDFSKAAWNYLGLTNA</sequence>
<evidence type="ECO:0000313" key="8">
    <source>
        <dbReference type="Proteomes" id="UP001168216"/>
    </source>
</evidence>